<dbReference type="EMBL" id="ML994617">
    <property type="protein sequence ID" value="KAF2191153.1"/>
    <property type="molecule type" value="Genomic_DNA"/>
</dbReference>
<dbReference type="AlphaFoldDB" id="A0A6A6EJG4"/>
<dbReference type="Proteomes" id="UP000800200">
    <property type="component" value="Unassembled WGS sequence"/>
</dbReference>
<evidence type="ECO:0000313" key="1">
    <source>
        <dbReference type="EMBL" id="KAF2191153.1"/>
    </source>
</evidence>
<dbReference type="OrthoDB" id="2997776at2759"/>
<accession>A0A6A6EJG4</accession>
<sequence>MPYPPFPVEIWLLIVASIDEDANYLWSTCRQVSRAFRAVVDDLFRHILINKTFVELHYTDVYRTNWPQFHHLRVPLVFDRFSDDGSRAYFQQRVYKRFREAEHINGSIRHWIPFIERYHDETKQPRPLVLSRPNIYEQGVAAWWEESYTLWDRSSSKWERIDHTSIGRGNRPPYMIVVCGVVNDTELVDLQIDCRMRELSFDWRQTYTAFFREQEFLRRAHLNDGRKKMHDEDAEAMVMDPPSSLKQISWHRPPDYYPNDMARCRHKRLAQWTAENKYRVPTDVRLITERYVGHDKKSVLMLLRQDNLLPVTE</sequence>
<proteinExistence type="predicted"/>
<organism evidence="1 2">
    <name type="scientific">Zopfia rhizophila CBS 207.26</name>
    <dbReference type="NCBI Taxonomy" id="1314779"/>
    <lineage>
        <taxon>Eukaryota</taxon>
        <taxon>Fungi</taxon>
        <taxon>Dikarya</taxon>
        <taxon>Ascomycota</taxon>
        <taxon>Pezizomycotina</taxon>
        <taxon>Dothideomycetes</taxon>
        <taxon>Dothideomycetes incertae sedis</taxon>
        <taxon>Zopfiaceae</taxon>
        <taxon>Zopfia</taxon>
    </lineage>
</organism>
<reference evidence="1" key="1">
    <citation type="journal article" date="2020" name="Stud. Mycol.">
        <title>101 Dothideomycetes genomes: a test case for predicting lifestyles and emergence of pathogens.</title>
        <authorList>
            <person name="Haridas S."/>
            <person name="Albert R."/>
            <person name="Binder M."/>
            <person name="Bloem J."/>
            <person name="Labutti K."/>
            <person name="Salamov A."/>
            <person name="Andreopoulos B."/>
            <person name="Baker S."/>
            <person name="Barry K."/>
            <person name="Bills G."/>
            <person name="Bluhm B."/>
            <person name="Cannon C."/>
            <person name="Castanera R."/>
            <person name="Culley D."/>
            <person name="Daum C."/>
            <person name="Ezra D."/>
            <person name="Gonzalez J."/>
            <person name="Henrissat B."/>
            <person name="Kuo A."/>
            <person name="Liang C."/>
            <person name="Lipzen A."/>
            <person name="Lutzoni F."/>
            <person name="Magnuson J."/>
            <person name="Mondo S."/>
            <person name="Nolan M."/>
            <person name="Ohm R."/>
            <person name="Pangilinan J."/>
            <person name="Park H.-J."/>
            <person name="Ramirez L."/>
            <person name="Alfaro M."/>
            <person name="Sun H."/>
            <person name="Tritt A."/>
            <person name="Yoshinaga Y."/>
            <person name="Zwiers L.-H."/>
            <person name="Turgeon B."/>
            <person name="Goodwin S."/>
            <person name="Spatafora J."/>
            <person name="Crous P."/>
            <person name="Grigoriev I."/>
        </authorList>
    </citation>
    <scope>NUCLEOTIDE SEQUENCE</scope>
    <source>
        <strain evidence="1">CBS 207.26</strain>
    </source>
</reference>
<name>A0A6A6EJG4_9PEZI</name>
<protein>
    <recommendedName>
        <fullName evidence="3">F-box domain-containing protein</fullName>
    </recommendedName>
</protein>
<keyword evidence="2" id="KW-1185">Reference proteome</keyword>
<evidence type="ECO:0008006" key="3">
    <source>
        <dbReference type="Google" id="ProtNLM"/>
    </source>
</evidence>
<gene>
    <name evidence="1" type="ORF">K469DRAFT_720135</name>
</gene>
<evidence type="ECO:0000313" key="2">
    <source>
        <dbReference type="Proteomes" id="UP000800200"/>
    </source>
</evidence>